<accession>A0ACC0CZK9</accession>
<comment type="caution">
    <text evidence="1">The sequence shown here is derived from an EMBL/GenBank/DDBJ whole genome shotgun (WGS) entry which is preliminary data.</text>
</comment>
<reference evidence="1 2" key="1">
    <citation type="journal article" date="2022" name="New Phytol.">
        <title>Ecological generalism drives hyperdiversity of secondary metabolite gene clusters in xylarialean endophytes.</title>
        <authorList>
            <person name="Franco M.E.E."/>
            <person name="Wisecaver J.H."/>
            <person name="Arnold A.E."/>
            <person name="Ju Y.M."/>
            <person name="Slot J.C."/>
            <person name="Ahrendt S."/>
            <person name="Moore L.P."/>
            <person name="Eastman K.E."/>
            <person name="Scott K."/>
            <person name="Konkel Z."/>
            <person name="Mondo S.J."/>
            <person name="Kuo A."/>
            <person name="Hayes R.D."/>
            <person name="Haridas S."/>
            <person name="Andreopoulos B."/>
            <person name="Riley R."/>
            <person name="LaButti K."/>
            <person name="Pangilinan J."/>
            <person name="Lipzen A."/>
            <person name="Amirebrahimi M."/>
            <person name="Yan J."/>
            <person name="Adam C."/>
            <person name="Keymanesh K."/>
            <person name="Ng V."/>
            <person name="Louie K."/>
            <person name="Northen T."/>
            <person name="Drula E."/>
            <person name="Henrissat B."/>
            <person name="Hsieh H.M."/>
            <person name="Youens-Clark K."/>
            <person name="Lutzoni F."/>
            <person name="Miadlikowska J."/>
            <person name="Eastwood D.C."/>
            <person name="Hamelin R.C."/>
            <person name="Grigoriev I.V."/>
            <person name="U'Ren J.M."/>
        </authorList>
    </citation>
    <scope>NUCLEOTIDE SEQUENCE [LARGE SCALE GENOMIC DNA]</scope>
    <source>
        <strain evidence="1 2">ER1909</strain>
    </source>
</reference>
<evidence type="ECO:0000313" key="2">
    <source>
        <dbReference type="Proteomes" id="UP001497680"/>
    </source>
</evidence>
<gene>
    <name evidence="1" type="ORF">F4821DRAFT_279083</name>
</gene>
<protein>
    <submittedName>
        <fullName evidence="1">Uncharacterized protein</fullName>
    </submittedName>
</protein>
<keyword evidence="2" id="KW-1185">Reference proteome</keyword>
<evidence type="ECO:0000313" key="1">
    <source>
        <dbReference type="EMBL" id="KAI6085745.1"/>
    </source>
</evidence>
<dbReference type="Proteomes" id="UP001497680">
    <property type="component" value="Unassembled WGS sequence"/>
</dbReference>
<proteinExistence type="predicted"/>
<organism evidence="1 2">
    <name type="scientific">Hypoxylon rubiginosum</name>
    <dbReference type="NCBI Taxonomy" id="110542"/>
    <lineage>
        <taxon>Eukaryota</taxon>
        <taxon>Fungi</taxon>
        <taxon>Dikarya</taxon>
        <taxon>Ascomycota</taxon>
        <taxon>Pezizomycotina</taxon>
        <taxon>Sordariomycetes</taxon>
        <taxon>Xylariomycetidae</taxon>
        <taxon>Xylariales</taxon>
        <taxon>Hypoxylaceae</taxon>
        <taxon>Hypoxylon</taxon>
    </lineage>
</organism>
<sequence>MISDPPTPTRRQPRRSARDRRAAAKKAPSLSHSLKHSSDAGVPKKARHAKGGKKKAIRDLEKRVAAMEPQVALSEQSELLKIPTATLVVDVLPDAPPPTPAPATPKSAKNKRGRPKKKRDEDMYMDEFLLSDEEEPAPQVAAGGQTAAAAAAAAAKNLRRGDRWIPELEHRRRITKKPANVPHGLWMSYRFFDDYMYRMSLTEEEVLSHPLMDEVFSFQNNGHRPPVAPEGFWWEGKELVPVRYE</sequence>
<name>A0ACC0CZK9_9PEZI</name>
<dbReference type="EMBL" id="MU394322">
    <property type="protein sequence ID" value="KAI6085745.1"/>
    <property type="molecule type" value="Genomic_DNA"/>
</dbReference>